<dbReference type="GO" id="GO:0003876">
    <property type="term" value="F:AMP deaminase activity"/>
    <property type="evidence" value="ECO:0007669"/>
    <property type="project" value="InterPro"/>
</dbReference>
<reference evidence="3" key="2">
    <citation type="submission" date="2024-04" db="EMBL/GenBank/DDBJ databases">
        <authorList>
            <person name="Chen Y."/>
            <person name="Shah S."/>
            <person name="Dougan E. K."/>
            <person name="Thang M."/>
            <person name="Chan C."/>
        </authorList>
    </citation>
    <scope>NUCLEOTIDE SEQUENCE [LARGE SCALE GENOMIC DNA]</scope>
</reference>
<protein>
    <submittedName>
        <fullName evidence="4">AMP deaminase 2</fullName>
    </submittedName>
</protein>
<evidence type="ECO:0000313" key="4">
    <source>
        <dbReference type="EMBL" id="CAL4768994.1"/>
    </source>
</evidence>
<dbReference type="GO" id="GO:0046033">
    <property type="term" value="P:AMP metabolic process"/>
    <property type="evidence" value="ECO:0007669"/>
    <property type="project" value="TreeGrafter"/>
</dbReference>
<dbReference type="PANTHER" id="PTHR11359">
    <property type="entry name" value="AMP DEAMINASE"/>
    <property type="match status" value="1"/>
</dbReference>
<dbReference type="SUPFAM" id="SSF51556">
    <property type="entry name" value="Metallo-dependent hydrolases"/>
    <property type="match status" value="1"/>
</dbReference>
<dbReference type="PANTHER" id="PTHR11359:SF0">
    <property type="entry name" value="AMP DEAMINASE"/>
    <property type="match status" value="1"/>
</dbReference>
<dbReference type="OrthoDB" id="1723809at2759"/>
<dbReference type="Pfam" id="PF19326">
    <property type="entry name" value="AMP_deaminase"/>
    <property type="match status" value="1"/>
</dbReference>
<sequence length="341" mass="38399">PAAASRNLWMIQIPRVFGAFHKAGLVSNFEVQWAWDCKELLNNIFQPLFEVALDPASHADLAEVLPVITGVDSVDDESVPDQLCARRSQLYSEGQLLPSEGDVLRPQLWAVSENPPYSYYSFYIYVNLCRFNHLCKMLGRPWHLTFRPHAGEAGEVHHLATTFLLAEGINHGVNLQHSPVLQYLYFLTQIGISVSPLSNNALFLKMSKNPFPEFFQRGLNVTLSTDDPLMFHTTKEPLLEEYTTARAIYGLSGTDMCEIAGNSVRQSSFAPRGHPAAGSRVLGTSRGWHMDTQFSNIPQRRLNYRRRCLAKELSFLRSGVAPAKDVPTVPEIELDWLKLDL</sequence>
<evidence type="ECO:0000313" key="5">
    <source>
        <dbReference type="Proteomes" id="UP001152797"/>
    </source>
</evidence>
<dbReference type="EMBL" id="CAMXCT030000654">
    <property type="protein sequence ID" value="CAL4768994.1"/>
    <property type="molecule type" value="Genomic_DNA"/>
</dbReference>
<dbReference type="EMBL" id="CAMXCT020000654">
    <property type="protein sequence ID" value="CAL1135057.1"/>
    <property type="molecule type" value="Genomic_DNA"/>
</dbReference>
<dbReference type="GO" id="GO:0005829">
    <property type="term" value="C:cytosol"/>
    <property type="evidence" value="ECO:0007669"/>
    <property type="project" value="TreeGrafter"/>
</dbReference>
<keyword evidence="5" id="KW-1185">Reference proteome</keyword>
<evidence type="ECO:0000313" key="2">
    <source>
        <dbReference type="EMBL" id="CAI3981682.1"/>
    </source>
</evidence>
<name>A0A9P1FPI0_9DINO</name>
<dbReference type="EMBL" id="CAMXCT010000654">
    <property type="protein sequence ID" value="CAI3981682.1"/>
    <property type="molecule type" value="Genomic_DNA"/>
</dbReference>
<accession>A0A9P1FPI0</accession>
<proteinExistence type="inferred from homology"/>
<evidence type="ECO:0000256" key="1">
    <source>
        <dbReference type="ARBA" id="ARBA00006676"/>
    </source>
</evidence>
<dbReference type="AlphaFoldDB" id="A0A9P1FPI0"/>
<comment type="similarity">
    <text evidence="1">Belongs to the metallo-dependent hydrolases superfamily. Adenosine and AMP deaminases family.</text>
</comment>
<feature type="non-terminal residue" evidence="2">
    <location>
        <position position="341"/>
    </location>
</feature>
<dbReference type="InterPro" id="IPR006329">
    <property type="entry name" value="AMPD"/>
</dbReference>
<comment type="caution">
    <text evidence="2">The sequence shown here is derived from an EMBL/GenBank/DDBJ whole genome shotgun (WGS) entry which is preliminary data.</text>
</comment>
<dbReference type="Proteomes" id="UP001152797">
    <property type="component" value="Unassembled WGS sequence"/>
</dbReference>
<dbReference type="Gene3D" id="3.20.20.140">
    <property type="entry name" value="Metal-dependent hydrolases"/>
    <property type="match status" value="1"/>
</dbReference>
<organism evidence="2">
    <name type="scientific">Cladocopium goreaui</name>
    <dbReference type="NCBI Taxonomy" id="2562237"/>
    <lineage>
        <taxon>Eukaryota</taxon>
        <taxon>Sar</taxon>
        <taxon>Alveolata</taxon>
        <taxon>Dinophyceae</taxon>
        <taxon>Suessiales</taxon>
        <taxon>Symbiodiniaceae</taxon>
        <taxon>Cladocopium</taxon>
    </lineage>
</organism>
<reference evidence="2" key="1">
    <citation type="submission" date="2022-10" db="EMBL/GenBank/DDBJ databases">
        <authorList>
            <person name="Chen Y."/>
            <person name="Dougan E. K."/>
            <person name="Chan C."/>
            <person name="Rhodes N."/>
            <person name="Thang M."/>
        </authorList>
    </citation>
    <scope>NUCLEOTIDE SEQUENCE</scope>
</reference>
<dbReference type="InterPro" id="IPR032466">
    <property type="entry name" value="Metal_Hydrolase"/>
</dbReference>
<evidence type="ECO:0000313" key="3">
    <source>
        <dbReference type="EMBL" id="CAL1135057.1"/>
    </source>
</evidence>
<gene>
    <name evidence="2" type="ORF">C1SCF055_LOCUS9447</name>
</gene>
<dbReference type="GO" id="GO:0032264">
    <property type="term" value="P:IMP salvage"/>
    <property type="evidence" value="ECO:0007669"/>
    <property type="project" value="InterPro"/>
</dbReference>